<reference evidence="3 4" key="1">
    <citation type="submission" date="2020-08" db="EMBL/GenBank/DDBJ databases">
        <title>Functional genomics of gut bacteria from endangered species of beetles.</title>
        <authorList>
            <person name="Carlos-Shanley C."/>
        </authorList>
    </citation>
    <scope>NUCLEOTIDE SEQUENCE [LARGE SCALE GENOMIC DNA]</scope>
    <source>
        <strain evidence="3 4">S00239</strain>
    </source>
</reference>
<feature type="signal peptide" evidence="1">
    <location>
        <begin position="1"/>
        <end position="26"/>
    </location>
</feature>
<sequence>MIRCNKLVRGLLAAGLATTWAAGAFASITVKDGVGGTLASNVVSFDENETGSGVIIGGASGIPTLGSIQDYLYQSNVVGFTGGSSSTLNGSFASGGYELTLVAHLQLKVTNVTLLGGGAFFATFAAVGGNAGLYFDNTAQGGVKSNTATGNGFDDGRLIGMFNVLPGGVSSFYGTGPNTGIGSAAFNFQTLGMVDTNYLSSTTGAITGINFTSNQSLPAGTSSTTSFHNNTPNNWSDIYPTYAVGQNDVLLKVDGSNTFTTAVPEPSTYSLLLAGIGALGFLARRRRAN</sequence>
<dbReference type="InterPro" id="IPR013424">
    <property type="entry name" value="Ice-binding_C"/>
</dbReference>
<feature type="chain" id="PRO_5032352559" description="Ice-binding protein C-terminal domain-containing protein" evidence="1">
    <location>
        <begin position="27"/>
        <end position="289"/>
    </location>
</feature>
<evidence type="ECO:0000313" key="4">
    <source>
        <dbReference type="Proteomes" id="UP000562027"/>
    </source>
</evidence>
<comment type="caution">
    <text evidence="3">The sequence shown here is derived from an EMBL/GenBank/DDBJ whole genome shotgun (WGS) entry which is preliminary data.</text>
</comment>
<evidence type="ECO:0000313" key="3">
    <source>
        <dbReference type="EMBL" id="MBB4845884.1"/>
    </source>
</evidence>
<feature type="domain" description="Ice-binding protein C-terminal" evidence="2">
    <location>
        <begin position="262"/>
        <end position="286"/>
    </location>
</feature>
<keyword evidence="1" id="KW-0732">Signal</keyword>
<evidence type="ECO:0000259" key="2">
    <source>
        <dbReference type="Pfam" id="PF07589"/>
    </source>
</evidence>
<proteinExistence type="predicted"/>
<dbReference type="Pfam" id="PF07589">
    <property type="entry name" value="PEP-CTERM"/>
    <property type="match status" value="1"/>
</dbReference>
<dbReference type="NCBIfam" id="TIGR02595">
    <property type="entry name" value="PEP_CTERM"/>
    <property type="match status" value="1"/>
</dbReference>
<dbReference type="AlphaFoldDB" id="A0A840LBB7"/>
<dbReference type="EMBL" id="JACHLP010000012">
    <property type="protein sequence ID" value="MBB4845884.1"/>
    <property type="molecule type" value="Genomic_DNA"/>
</dbReference>
<dbReference type="Proteomes" id="UP000562027">
    <property type="component" value="Unassembled WGS sequence"/>
</dbReference>
<name>A0A840LBB7_9BURK</name>
<keyword evidence="4" id="KW-1185">Reference proteome</keyword>
<organism evidence="3 4">
    <name type="scientific">Roseateles oligotrophus</name>
    <dbReference type="NCBI Taxonomy" id="1769250"/>
    <lineage>
        <taxon>Bacteria</taxon>
        <taxon>Pseudomonadati</taxon>
        <taxon>Pseudomonadota</taxon>
        <taxon>Betaproteobacteria</taxon>
        <taxon>Burkholderiales</taxon>
        <taxon>Sphaerotilaceae</taxon>
        <taxon>Roseateles</taxon>
    </lineage>
</organism>
<evidence type="ECO:0000256" key="1">
    <source>
        <dbReference type="SAM" id="SignalP"/>
    </source>
</evidence>
<gene>
    <name evidence="3" type="ORF">HNP55_004438</name>
</gene>
<accession>A0A840LBB7</accession>
<protein>
    <recommendedName>
        <fullName evidence="2">Ice-binding protein C-terminal domain-containing protein</fullName>
    </recommendedName>
</protein>
<dbReference type="RefSeq" id="WP_184304244.1">
    <property type="nucleotide sequence ID" value="NZ_JACHLP010000012.1"/>
</dbReference>